<comment type="catalytic activity">
    <reaction evidence="1">
        <text>ATP + protein L-histidine = ADP + protein N-phospho-L-histidine.</text>
        <dbReference type="EC" id="2.7.13.3"/>
    </reaction>
</comment>
<evidence type="ECO:0000256" key="2">
    <source>
        <dbReference type="ARBA" id="ARBA00012438"/>
    </source>
</evidence>
<dbReference type="AlphaFoldDB" id="B7K4X9"/>
<dbReference type="InterPro" id="IPR005467">
    <property type="entry name" value="His_kinase_dom"/>
</dbReference>
<sequence length="273" mass="30649">MDKIEALKQELEQTKLAYQMAAQLSQFKSGFLVKTSHELRSPLSSLMGLHQLILSDLCESPEEQREFIAEAYQAAQKLMNMIDEIMTVSKIEYGKITLQNQVIPLARVFSQLHELTHLQATNRSLTVTIIPLESEVYIKADSQRFLQALVTLVDAGITIAQSGKITISTNLQQGKNYAQINLNFPNSFELWQAEKVSYDLTQVSLESIKAFSHQVDISPGLKFLLCQTLLEKMGGQLTLIDLSSSNDSKPLTQLVLLIPLASDQEVDYLEEDE</sequence>
<dbReference type="Pfam" id="PF00512">
    <property type="entry name" value="HisKA"/>
    <property type="match status" value="1"/>
</dbReference>
<dbReference type="RefSeq" id="WP_012595902.1">
    <property type="nucleotide sequence ID" value="NC_011726.1"/>
</dbReference>
<dbReference type="EMBL" id="CP001287">
    <property type="protein sequence ID" value="ACK66635.1"/>
    <property type="molecule type" value="Genomic_DNA"/>
</dbReference>
<evidence type="ECO:0000256" key="3">
    <source>
        <dbReference type="ARBA" id="ARBA00022679"/>
    </source>
</evidence>
<feature type="domain" description="Histidine kinase" evidence="6">
    <location>
        <begin position="34"/>
        <end position="262"/>
    </location>
</feature>
<evidence type="ECO:0000313" key="7">
    <source>
        <dbReference type="EMBL" id="ACK66635.1"/>
    </source>
</evidence>
<dbReference type="EC" id="2.7.13.3" evidence="2"/>
<keyword evidence="8" id="KW-1185">Reference proteome</keyword>
<dbReference type="InterPro" id="IPR003661">
    <property type="entry name" value="HisK_dim/P_dom"/>
</dbReference>
<dbReference type="STRING" id="41431.PCC8801_2631"/>
<dbReference type="eggNOG" id="COG2205">
    <property type="taxonomic scope" value="Bacteria"/>
</dbReference>
<evidence type="ECO:0000256" key="5">
    <source>
        <dbReference type="ARBA" id="ARBA00023012"/>
    </source>
</evidence>
<dbReference type="OrthoDB" id="505938at2"/>
<dbReference type="PROSITE" id="PS50109">
    <property type="entry name" value="HIS_KIN"/>
    <property type="match status" value="1"/>
</dbReference>
<name>B7K4X9_RIPO1</name>
<accession>B7K4X9</accession>
<dbReference type="Gene3D" id="1.10.287.130">
    <property type="match status" value="1"/>
</dbReference>
<evidence type="ECO:0000259" key="6">
    <source>
        <dbReference type="PROSITE" id="PS50109"/>
    </source>
</evidence>
<dbReference type="Proteomes" id="UP000008204">
    <property type="component" value="Chromosome"/>
</dbReference>
<dbReference type="Gene3D" id="3.30.565.10">
    <property type="entry name" value="Histidine kinase-like ATPase, C-terminal domain"/>
    <property type="match status" value="1"/>
</dbReference>
<dbReference type="GO" id="GO:0000155">
    <property type="term" value="F:phosphorelay sensor kinase activity"/>
    <property type="evidence" value="ECO:0007669"/>
    <property type="project" value="InterPro"/>
</dbReference>
<keyword evidence="5" id="KW-0902">Two-component regulatory system</keyword>
<protein>
    <recommendedName>
        <fullName evidence="2">histidine kinase</fullName>
        <ecNumber evidence="2">2.7.13.3</ecNumber>
    </recommendedName>
</protein>
<dbReference type="InterPro" id="IPR036097">
    <property type="entry name" value="HisK_dim/P_sf"/>
</dbReference>
<dbReference type="SUPFAM" id="SSF55874">
    <property type="entry name" value="ATPase domain of HSP90 chaperone/DNA topoisomerase II/histidine kinase"/>
    <property type="match status" value="1"/>
</dbReference>
<gene>
    <name evidence="7" type="ordered locus">PCC8801_2631</name>
</gene>
<dbReference type="SUPFAM" id="SSF47384">
    <property type="entry name" value="Homodimeric domain of signal transducing histidine kinase"/>
    <property type="match status" value="1"/>
</dbReference>
<dbReference type="KEGG" id="cyp:PCC8801_2631"/>
<dbReference type="PANTHER" id="PTHR43711:SF26">
    <property type="entry name" value="SENSOR HISTIDINE KINASE RCSC"/>
    <property type="match status" value="1"/>
</dbReference>
<proteinExistence type="predicted"/>
<reference evidence="8" key="1">
    <citation type="journal article" date="2011" name="MBio">
        <title>Novel metabolic attributes of the genus Cyanothece, comprising a group of unicellular nitrogen-fixing Cyanobacteria.</title>
        <authorList>
            <person name="Bandyopadhyay A."/>
            <person name="Elvitigala T."/>
            <person name="Welsh E."/>
            <person name="Stockel J."/>
            <person name="Liberton M."/>
            <person name="Min H."/>
            <person name="Sherman L.A."/>
            <person name="Pakrasi H.B."/>
        </authorList>
    </citation>
    <scope>NUCLEOTIDE SEQUENCE [LARGE SCALE GENOMIC DNA]</scope>
    <source>
        <strain evidence="8">PCC 8801</strain>
    </source>
</reference>
<dbReference type="CDD" id="cd00082">
    <property type="entry name" value="HisKA"/>
    <property type="match status" value="1"/>
</dbReference>
<dbReference type="InterPro" id="IPR036890">
    <property type="entry name" value="HATPase_C_sf"/>
</dbReference>
<keyword evidence="4 7" id="KW-0418">Kinase</keyword>
<dbReference type="PANTHER" id="PTHR43711">
    <property type="entry name" value="TWO-COMPONENT HISTIDINE KINASE"/>
    <property type="match status" value="1"/>
</dbReference>
<keyword evidence="3" id="KW-0808">Transferase</keyword>
<dbReference type="InterPro" id="IPR050736">
    <property type="entry name" value="Sensor_HK_Regulatory"/>
</dbReference>
<dbReference type="HOGENOM" id="CLU_068871_0_0_3"/>
<evidence type="ECO:0000256" key="1">
    <source>
        <dbReference type="ARBA" id="ARBA00000085"/>
    </source>
</evidence>
<evidence type="ECO:0000256" key="4">
    <source>
        <dbReference type="ARBA" id="ARBA00022777"/>
    </source>
</evidence>
<dbReference type="SMART" id="SM00388">
    <property type="entry name" value="HisKA"/>
    <property type="match status" value="1"/>
</dbReference>
<organism evidence="7 8">
    <name type="scientific">Rippkaea orientalis (strain PCC 8801 / RF-1)</name>
    <name type="common">Cyanothece sp. (strain PCC 8801)</name>
    <dbReference type="NCBI Taxonomy" id="41431"/>
    <lineage>
        <taxon>Bacteria</taxon>
        <taxon>Bacillati</taxon>
        <taxon>Cyanobacteriota</taxon>
        <taxon>Cyanophyceae</taxon>
        <taxon>Oscillatoriophycideae</taxon>
        <taxon>Chroococcales</taxon>
        <taxon>Aphanothecaceae</taxon>
        <taxon>Rippkaea</taxon>
        <taxon>Rippkaea orientalis</taxon>
    </lineage>
</organism>
<evidence type="ECO:0000313" key="8">
    <source>
        <dbReference type="Proteomes" id="UP000008204"/>
    </source>
</evidence>